<dbReference type="InterPro" id="IPR036388">
    <property type="entry name" value="WH-like_DNA-bd_sf"/>
</dbReference>
<dbReference type="InterPro" id="IPR014757">
    <property type="entry name" value="Tscrpt_reg_IclR_C"/>
</dbReference>
<keyword evidence="7" id="KW-1185">Reference proteome</keyword>
<evidence type="ECO:0000256" key="2">
    <source>
        <dbReference type="ARBA" id="ARBA00023125"/>
    </source>
</evidence>
<dbReference type="Proteomes" id="UP000272400">
    <property type="component" value="Unassembled WGS sequence"/>
</dbReference>
<sequence>MARSSSGESLLTRVVRIFDAFGPEDPVLSVSEISRRAGLPQATAARLVKEMTEHGLLARGEDRRVRIGNRMWELAERASPMQLLRETALQYMGDLQSVIGHSTQLAVLDGREALFVERLSAPDAVVNITHVGGRLPLHASSSGLVLLAHAPAELREKIIAGPLPAFTAQTIVDGRQLRAELAEIHRRGFAFCQGHIRPEATGLAVGVRRGGQVVAALGLVVPNDGAAWGLHRPLQLAGLALGRALSRSGRPAPR</sequence>
<organism evidence="6 7">
    <name type="scientific">Actinocorallia herbida</name>
    <dbReference type="NCBI Taxonomy" id="58109"/>
    <lineage>
        <taxon>Bacteria</taxon>
        <taxon>Bacillati</taxon>
        <taxon>Actinomycetota</taxon>
        <taxon>Actinomycetes</taxon>
        <taxon>Streptosporangiales</taxon>
        <taxon>Thermomonosporaceae</taxon>
        <taxon>Actinocorallia</taxon>
    </lineage>
</organism>
<dbReference type="SUPFAM" id="SSF55781">
    <property type="entry name" value="GAF domain-like"/>
    <property type="match status" value="1"/>
</dbReference>
<dbReference type="SMART" id="SM00346">
    <property type="entry name" value="HTH_ICLR"/>
    <property type="match status" value="1"/>
</dbReference>
<dbReference type="InterPro" id="IPR029016">
    <property type="entry name" value="GAF-like_dom_sf"/>
</dbReference>
<evidence type="ECO:0000259" key="4">
    <source>
        <dbReference type="PROSITE" id="PS51077"/>
    </source>
</evidence>
<keyword evidence="1" id="KW-0805">Transcription regulation</keyword>
<dbReference type="Pfam" id="PF01614">
    <property type="entry name" value="IclR_C"/>
    <property type="match status" value="1"/>
</dbReference>
<dbReference type="GO" id="GO:0003700">
    <property type="term" value="F:DNA-binding transcription factor activity"/>
    <property type="evidence" value="ECO:0007669"/>
    <property type="project" value="TreeGrafter"/>
</dbReference>
<dbReference type="InterPro" id="IPR050707">
    <property type="entry name" value="HTH_MetabolicPath_Reg"/>
</dbReference>
<dbReference type="PANTHER" id="PTHR30136">
    <property type="entry name" value="HELIX-TURN-HELIX TRANSCRIPTIONAL REGULATOR, ICLR FAMILY"/>
    <property type="match status" value="1"/>
</dbReference>
<dbReference type="PROSITE" id="PS51078">
    <property type="entry name" value="ICLR_ED"/>
    <property type="match status" value="1"/>
</dbReference>
<dbReference type="GO" id="GO:0003677">
    <property type="term" value="F:DNA binding"/>
    <property type="evidence" value="ECO:0007669"/>
    <property type="project" value="UniProtKB-KW"/>
</dbReference>
<evidence type="ECO:0000313" key="6">
    <source>
        <dbReference type="EMBL" id="ROO86042.1"/>
    </source>
</evidence>
<evidence type="ECO:0000256" key="3">
    <source>
        <dbReference type="ARBA" id="ARBA00023163"/>
    </source>
</evidence>
<keyword evidence="2" id="KW-0238">DNA-binding</keyword>
<evidence type="ECO:0000313" key="7">
    <source>
        <dbReference type="Proteomes" id="UP000272400"/>
    </source>
</evidence>
<name>A0A3N1CXL9_9ACTN</name>
<protein>
    <submittedName>
        <fullName evidence="6">IclR family transcriptional regulator</fullName>
    </submittedName>
</protein>
<dbReference type="AlphaFoldDB" id="A0A3N1CXL9"/>
<evidence type="ECO:0000256" key="1">
    <source>
        <dbReference type="ARBA" id="ARBA00023015"/>
    </source>
</evidence>
<dbReference type="EMBL" id="RJKE01000001">
    <property type="protein sequence ID" value="ROO86042.1"/>
    <property type="molecule type" value="Genomic_DNA"/>
</dbReference>
<reference evidence="6 7" key="1">
    <citation type="submission" date="2018-11" db="EMBL/GenBank/DDBJ databases">
        <title>Sequencing the genomes of 1000 actinobacteria strains.</title>
        <authorList>
            <person name="Klenk H.-P."/>
        </authorList>
    </citation>
    <scope>NUCLEOTIDE SEQUENCE [LARGE SCALE GENOMIC DNA]</scope>
    <source>
        <strain evidence="6 7">DSM 44254</strain>
    </source>
</reference>
<dbReference type="SUPFAM" id="SSF46785">
    <property type="entry name" value="Winged helix' DNA-binding domain"/>
    <property type="match status" value="1"/>
</dbReference>
<comment type="caution">
    <text evidence="6">The sequence shown here is derived from an EMBL/GenBank/DDBJ whole genome shotgun (WGS) entry which is preliminary data.</text>
</comment>
<evidence type="ECO:0000259" key="5">
    <source>
        <dbReference type="PROSITE" id="PS51078"/>
    </source>
</evidence>
<dbReference type="Pfam" id="PF09339">
    <property type="entry name" value="HTH_IclR"/>
    <property type="match status" value="1"/>
</dbReference>
<dbReference type="PANTHER" id="PTHR30136:SF24">
    <property type="entry name" value="HTH-TYPE TRANSCRIPTIONAL REPRESSOR ALLR"/>
    <property type="match status" value="1"/>
</dbReference>
<dbReference type="GO" id="GO:0045892">
    <property type="term" value="P:negative regulation of DNA-templated transcription"/>
    <property type="evidence" value="ECO:0007669"/>
    <property type="project" value="TreeGrafter"/>
</dbReference>
<dbReference type="InterPro" id="IPR036390">
    <property type="entry name" value="WH_DNA-bd_sf"/>
</dbReference>
<dbReference type="Gene3D" id="3.30.450.40">
    <property type="match status" value="1"/>
</dbReference>
<gene>
    <name evidence="6" type="ORF">EDD29_3603</name>
</gene>
<proteinExistence type="predicted"/>
<dbReference type="InterPro" id="IPR005471">
    <property type="entry name" value="Tscrpt_reg_IclR_N"/>
</dbReference>
<feature type="domain" description="IclR-ED" evidence="5">
    <location>
        <begin position="70"/>
        <end position="254"/>
    </location>
</feature>
<dbReference type="PROSITE" id="PS51077">
    <property type="entry name" value="HTH_ICLR"/>
    <property type="match status" value="1"/>
</dbReference>
<accession>A0A3N1CXL9</accession>
<feature type="domain" description="HTH iclR-type" evidence="4">
    <location>
        <begin position="8"/>
        <end position="69"/>
    </location>
</feature>
<dbReference type="Gene3D" id="1.10.10.10">
    <property type="entry name" value="Winged helix-like DNA-binding domain superfamily/Winged helix DNA-binding domain"/>
    <property type="match status" value="1"/>
</dbReference>
<keyword evidence="3" id="KW-0804">Transcription</keyword>